<reference evidence="1 2" key="1">
    <citation type="journal article" date="2018" name="J. Microbiol.">
        <title>Salicibibacter kimchii gen. nov., sp. nov., a moderately halophilic and alkalitolerant bacterium in the family Bacillaceae, isolated from kimchi.</title>
        <authorList>
            <person name="Jang J.Y."/>
            <person name="Oh Y.J."/>
            <person name="Lim S.K."/>
            <person name="Park H.K."/>
            <person name="Lee C."/>
            <person name="Kim J.Y."/>
            <person name="Lee M.A."/>
            <person name="Choi H.J."/>
        </authorList>
    </citation>
    <scope>NUCLEOTIDE SEQUENCE [LARGE SCALE GENOMIC DNA]</scope>
    <source>
        <strain evidence="1 2">NKC1-1</strain>
    </source>
</reference>
<accession>A0A345C165</accession>
<evidence type="ECO:0000313" key="1">
    <source>
        <dbReference type="EMBL" id="AXF56946.1"/>
    </source>
</evidence>
<dbReference type="AlphaFoldDB" id="A0A345C165"/>
<dbReference type="OrthoDB" id="2353604at2"/>
<sequence length="75" mass="8705">MASSCPIDHTPEQVKEKLESQHSFLPENIYDKAAGLLAQEQPQETLNELFHLLKKYDLVETRERKERNEQILALA</sequence>
<organism evidence="1 2">
    <name type="scientific">Salicibibacter kimchii</name>
    <dbReference type="NCBI Taxonomy" id="2099786"/>
    <lineage>
        <taxon>Bacteria</taxon>
        <taxon>Bacillati</taxon>
        <taxon>Bacillota</taxon>
        <taxon>Bacilli</taxon>
        <taxon>Bacillales</taxon>
        <taxon>Bacillaceae</taxon>
        <taxon>Salicibibacter</taxon>
    </lineage>
</organism>
<dbReference type="KEGG" id="rue:DT065_13665"/>
<dbReference type="RefSeq" id="WP_114374324.1">
    <property type="nucleotide sequence ID" value="NZ_CP031092.1"/>
</dbReference>
<proteinExistence type="predicted"/>
<protein>
    <submittedName>
        <fullName evidence="1">Group-specific protein</fullName>
    </submittedName>
</protein>
<gene>
    <name evidence="1" type="ORF">DT065_13665</name>
</gene>
<dbReference type="Proteomes" id="UP000252100">
    <property type="component" value="Chromosome"/>
</dbReference>
<name>A0A345C165_9BACI</name>
<keyword evidence="2" id="KW-1185">Reference proteome</keyword>
<evidence type="ECO:0000313" key="2">
    <source>
        <dbReference type="Proteomes" id="UP000252100"/>
    </source>
</evidence>
<dbReference type="EMBL" id="CP031092">
    <property type="protein sequence ID" value="AXF56946.1"/>
    <property type="molecule type" value="Genomic_DNA"/>
</dbReference>